<proteinExistence type="predicted"/>
<keyword evidence="3" id="KW-1185">Reference proteome</keyword>
<reference evidence="2 3" key="1">
    <citation type="submission" date="2024-06" db="EMBL/GenBank/DDBJ databases">
        <title>The Natural Products Discovery Center: Release of the First 8490 Sequenced Strains for Exploring Actinobacteria Biosynthetic Diversity.</title>
        <authorList>
            <person name="Kalkreuter E."/>
            <person name="Kautsar S.A."/>
            <person name="Yang D."/>
            <person name="Bader C.D."/>
            <person name="Teijaro C.N."/>
            <person name="Fluegel L."/>
            <person name="Davis C.M."/>
            <person name="Simpson J.R."/>
            <person name="Lauterbach L."/>
            <person name="Steele A.D."/>
            <person name="Gui C."/>
            <person name="Meng S."/>
            <person name="Li G."/>
            <person name="Viehrig K."/>
            <person name="Ye F."/>
            <person name="Su P."/>
            <person name="Kiefer A.F."/>
            <person name="Nichols A."/>
            <person name="Cepeda A.J."/>
            <person name="Yan W."/>
            <person name="Fan B."/>
            <person name="Jiang Y."/>
            <person name="Adhikari A."/>
            <person name="Zheng C.-J."/>
            <person name="Schuster L."/>
            <person name="Cowan T.M."/>
            <person name="Smanski M.J."/>
            <person name="Chevrette M.G."/>
            <person name="De Carvalho L.P.S."/>
            <person name="Shen B."/>
        </authorList>
    </citation>
    <scope>NUCLEOTIDE SEQUENCE [LARGE SCALE GENOMIC DNA]</scope>
    <source>
        <strain evidence="2 3">NPDC005137</strain>
    </source>
</reference>
<accession>A0ABV2UDI6</accession>
<name>A0ABV2UDI6_9ACTN</name>
<organism evidence="2 3">
    <name type="scientific">Streptomyces sp. 900116325</name>
    <dbReference type="NCBI Taxonomy" id="3154295"/>
    <lineage>
        <taxon>Bacteria</taxon>
        <taxon>Bacillati</taxon>
        <taxon>Actinomycetota</taxon>
        <taxon>Actinomycetes</taxon>
        <taxon>Kitasatosporales</taxon>
        <taxon>Streptomycetaceae</taxon>
        <taxon>Streptomyces</taxon>
    </lineage>
</organism>
<evidence type="ECO:0000313" key="2">
    <source>
        <dbReference type="EMBL" id="MET8434863.1"/>
    </source>
</evidence>
<feature type="region of interest" description="Disordered" evidence="1">
    <location>
        <begin position="9"/>
        <end position="104"/>
    </location>
</feature>
<gene>
    <name evidence="2" type="ORF">ABZV61_19105</name>
</gene>
<evidence type="ECO:0000313" key="3">
    <source>
        <dbReference type="Proteomes" id="UP001550044"/>
    </source>
</evidence>
<comment type="caution">
    <text evidence="2">The sequence shown here is derived from an EMBL/GenBank/DDBJ whole genome shotgun (WGS) entry which is preliminary data.</text>
</comment>
<feature type="compositionally biased region" description="Low complexity" evidence="1">
    <location>
        <begin position="9"/>
        <end position="23"/>
    </location>
</feature>
<feature type="non-terminal residue" evidence="2">
    <location>
        <position position="141"/>
    </location>
</feature>
<dbReference type="Proteomes" id="UP001550044">
    <property type="component" value="Unassembled WGS sequence"/>
</dbReference>
<evidence type="ECO:0000256" key="1">
    <source>
        <dbReference type="SAM" id="MobiDB-lite"/>
    </source>
</evidence>
<sequence>MVVAVIVAEGGAAGAVAAGNWSDSSKESSRFASSRGENGRPGRRRPSPASRPASGGCALRRAGRRVDRPADGEGEAEPETEADGEGEREVDDEDDGESEADGDAEVAGALSDGVAVAGVGGFDGDSAEGAMGRLAGGVMCV</sequence>
<protein>
    <submittedName>
        <fullName evidence="2">Uncharacterized protein</fullName>
    </submittedName>
</protein>
<feature type="compositionally biased region" description="Acidic residues" evidence="1">
    <location>
        <begin position="72"/>
        <end position="104"/>
    </location>
</feature>
<feature type="compositionally biased region" description="Low complexity" evidence="1">
    <location>
        <begin position="47"/>
        <end position="56"/>
    </location>
</feature>
<dbReference type="EMBL" id="JBEXIP010000014">
    <property type="protein sequence ID" value="MET8434863.1"/>
    <property type="molecule type" value="Genomic_DNA"/>
</dbReference>